<comment type="similarity">
    <text evidence="1">Belongs to the AAA ATPase family.</text>
</comment>
<evidence type="ECO:0000313" key="5">
    <source>
        <dbReference type="EMBL" id="TDA20952.1"/>
    </source>
</evidence>
<dbReference type="CDD" id="cd19481">
    <property type="entry name" value="RecA-like_protease"/>
    <property type="match status" value="1"/>
</dbReference>
<dbReference type="SMART" id="SM00382">
    <property type="entry name" value="AAA"/>
    <property type="match status" value="1"/>
</dbReference>
<dbReference type="InterPro" id="IPR003593">
    <property type="entry name" value="AAA+_ATPase"/>
</dbReference>
<dbReference type="RefSeq" id="WP_132279277.1">
    <property type="nucleotide sequence ID" value="NZ_JAOBST010000011.1"/>
</dbReference>
<evidence type="ECO:0000256" key="1">
    <source>
        <dbReference type="ARBA" id="ARBA00006914"/>
    </source>
</evidence>
<evidence type="ECO:0000256" key="2">
    <source>
        <dbReference type="ARBA" id="ARBA00022741"/>
    </source>
</evidence>
<accession>A0A4R4FBJ9</accession>
<dbReference type="SUPFAM" id="SSF52540">
    <property type="entry name" value="P-loop containing nucleoside triphosphate hydrolases"/>
    <property type="match status" value="2"/>
</dbReference>
<keyword evidence="2" id="KW-0547">Nucleotide-binding</keyword>
<reference evidence="5 6" key="1">
    <citation type="journal article" date="2016" name="Nat. Microbiol.">
        <title>The Mouse Intestinal Bacterial Collection (miBC) provides host-specific insight into cultured diversity and functional potential of the gut microbiota.</title>
        <authorList>
            <person name="Lagkouvardos I."/>
            <person name="Pukall R."/>
            <person name="Abt B."/>
            <person name="Foesel B.U."/>
            <person name="Meier-Kolthoff J.P."/>
            <person name="Kumar N."/>
            <person name="Bresciani A."/>
            <person name="Martinez I."/>
            <person name="Just S."/>
            <person name="Ziegler C."/>
            <person name="Brugiroux S."/>
            <person name="Garzetti D."/>
            <person name="Wenning M."/>
            <person name="Bui T.P."/>
            <person name="Wang J."/>
            <person name="Hugenholtz F."/>
            <person name="Plugge C.M."/>
            <person name="Peterson D.A."/>
            <person name="Hornef M.W."/>
            <person name="Baines J.F."/>
            <person name="Smidt H."/>
            <person name="Walter J."/>
            <person name="Kristiansen K."/>
            <person name="Nielsen H.B."/>
            <person name="Haller D."/>
            <person name="Overmann J."/>
            <person name="Stecher B."/>
            <person name="Clavel T."/>
        </authorList>
    </citation>
    <scope>NUCLEOTIDE SEQUENCE [LARGE SCALE GENOMIC DNA]</scope>
    <source>
        <strain evidence="5 6">DSM 28560</strain>
    </source>
</reference>
<keyword evidence="3 5" id="KW-0067">ATP-binding</keyword>
<comment type="caution">
    <text evidence="5">The sequence shown here is derived from an EMBL/GenBank/DDBJ whole genome shotgun (WGS) entry which is preliminary data.</text>
</comment>
<evidence type="ECO:0000313" key="6">
    <source>
        <dbReference type="Proteomes" id="UP000295710"/>
    </source>
</evidence>
<dbReference type="InterPro" id="IPR050221">
    <property type="entry name" value="26S_Proteasome_ATPase"/>
</dbReference>
<name>A0A4R4FBJ9_9FIRM</name>
<keyword evidence="6" id="KW-1185">Reference proteome</keyword>
<proteinExistence type="inferred from homology"/>
<dbReference type="InterPro" id="IPR027417">
    <property type="entry name" value="P-loop_NTPase"/>
</dbReference>
<dbReference type="Pfam" id="PF00004">
    <property type="entry name" value="AAA"/>
    <property type="match status" value="1"/>
</dbReference>
<feature type="domain" description="AAA+ ATPase" evidence="4">
    <location>
        <begin position="294"/>
        <end position="426"/>
    </location>
</feature>
<dbReference type="PANTHER" id="PTHR23073">
    <property type="entry name" value="26S PROTEASOME REGULATORY SUBUNIT"/>
    <property type="match status" value="1"/>
</dbReference>
<organism evidence="5 6">
    <name type="scientific">Extibacter muris</name>
    <dbReference type="NCBI Taxonomy" id="1796622"/>
    <lineage>
        <taxon>Bacteria</taxon>
        <taxon>Bacillati</taxon>
        <taxon>Bacillota</taxon>
        <taxon>Clostridia</taxon>
        <taxon>Lachnospirales</taxon>
        <taxon>Lachnospiraceae</taxon>
        <taxon>Extibacter</taxon>
    </lineage>
</organism>
<protein>
    <submittedName>
        <fullName evidence="5">ATP-binding protein</fullName>
    </submittedName>
</protein>
<dbReference type="GO" id="GO:0016887">
    <property type="term" value="F:ATP hydrolysis activity"/>
    <property type="evidence" value="ECO:0007669"/>
    <property type="project" value="InterPro"/>
</dbReference>
<dbReference type="EMBL" id="SMMX01000013">
    <property type="protein sequence ID" value="TDA20952.1"/>
    <property type="molecule type" value="Genomic_DNA"/>
</dbReference>
<dbReference type="AlphaFoldDB" id="A0A4R4FBJ9"/>
<evidence type="ECO:0000256" key="3">
    <source>
        <dbReference type="ARBA" id="ARBA00022840"/>
    </source>
</evidence>
<dbReference type="Gene3D" id="3.40.50.300">
    <property type="entry name" value="P-loop containing nucleotide triphosphate hydrolases"/>
    <property type="match status" value="1"/>
</dbReference>
<dbReference type="Proteomes" id="UP000295710">
    <property type="component" value="Unassembled WGS sequence"/>
</dbReference>
<evidence type="ECO:0000259" key="4">
    <source>
        <dbReference type="SMART" id="SM00382"/>
    </source>
</evidence>
<gene>
    <name evidence="5" type="ORF">E1963_14340</name>
</gene>
<dbReference type="GO" id="GO:0005524">
    <property type="term" value="F:ATP binding"/>
    <property type="evidence" value="ECO:0007669"/>
    <property type="project" value="UniProtKB-KW"/>
</dbReference>
<dbReference type="InterPro" id="IPR003959">
    <property type="entry name" value="ATPase_AAA_core"/>
</dbReference>
<sequence length="510" mass="57620">MDMTRQMEEKLRYVLWTADPAEEAEPVKPAVYAGQEAQICHMEERSRQGCPRLIVVRGAGGCGRRTLMRRAAARLRKPLICADMEMLYQCCLENGNAVFGVLSRMLAEKRPMFCLIAGRKEDDEGRWGELLYGLINEGISCYVVTDRSIALPREGSYEQAEIRLRPPDIAQRVMLWEYYLGQARVSDTVKAPVLAGRYTLNAGAVARVVRSAGLYRDGEGRDLVEEQDLVKAVDMYQNENFSEFAVRIPTAYTWEDLIVCADTRARLRELCGQVTYRSLVGGDWGFYEGKPYGRGISALFYGPSGTGKTMAAQIIAGELGLPLYRVDMSQMMSKYIGETQKNISSLFDKAKDMDIVLLFDEADAFFTKRTGVKDSHDRHSNGEIAHLLQRMEDYEGITILTTNLKDNMDEAFRRRIRMMVEFQLPDEQERRLLWQKALPAKAPAGDDVDLDFYARQFELSGSEIKETMLNAAFLAASEGGAIADRHVKAAVKQCYLKYGKLMLPEELEGR</sequence>